<dbReference type="Proteomes" id="UP000006054">
    <property type="component" value="Chromosome"/>
</dbReference>
<proteinExistence type="predicted"/>
<accession>I4AJR2</accession>
<dbReference type="STRING" id="880071.Fleli_1799"/>
<dbReference type="KEGG" id="fli:Fleli_1799"/>
<dbReference type="RefSeq" id="WP_014797649.1">
    <property type="nucleotide sequence ID" value="NC_018018.1"/>
</dbReference>
<evidence type="ECO:0000313" key="4">
    <source>
        <dbReference type="Proteomes" id="UP000006054"/>
    </source>
</evidence>
<keyword evidence="2" id="KW-0472">Membrane</keyword>
<keyword evidence="2" id="KW-0812">Transmembrane</keyword>
<feature type="compositionally biased region" description="Basic and acidic residues" evidence="1">
    <location>
        <begin position="1"/>
        <end position="10"/>
    </location>
</feature>
<name>I4AJR2_BERLS</name>
<reference evidence="4" key="1">
    <citation type="submission" date="2012-06" db="EMBL/GenBank/DDBJ databases">
        <title>The complete genome of Flexibacter litoralis DSM 6794.</title>
        <authorList>
            <person name="Lucas S."/>
            <person name="Copeland A."/>
            <person name="Lapidus A."/>
            <person name="Glavina del Rio T."/>
            <person name="Dalin E."/>
            <person name="Tice H."/>
            <person name="Bruce D."/>
            <person name="Goodwin L."/>
            <person name="Pitluck S."/>
            <person name="Peters L."/>
            <person name="Ovchinnikova G."/>
            <person name="Lu M."/>
            <person name="Kyrpides N."/>
            <person name="Mavromatis K."/>
            <person name="Ivanova N."/>
            <person name="Brettin T."/>
            <person name="Detter J.C."/>
            <person name="Han C."/>
            <person name="Larimer F."/>
            <person name="Land M."/>
            <person name="Hauser L."/>
            <person name="Markowitz V."/>
            <person name="Cheng J.-F."/>
            <person name="Hugenholtz P."/>
            <person name="Woyke T."/>
            <person name="Wu D."/>
            <person name="Spring S."/>
            <person name="Lang E."/>
            <person name="Kopitz M."/>
            <person name="Brambilla E."/>
            <person name="Klenk H.-P."/>
            <person name="Eisen J.A."/>
        </authorList>
    </citation>
    <scope>NUCLEOTIDE SEQUENCE [LARGE SCALE GENOMIC DNA]</scope>
    <source>
        <strain evidence="4">ATCC 23117 / DSM 6794 / NBRC 15988 / NCIMB 1366 / Sio-4</strain>
    </source>
</reference>
<evidence type="ECO:0000313" key="3">
    <source>
        <dbReference type="EMBL" id="AFM04197.1"/>
    </source>
</evidence>
<dbReference type="EMBL" id="CP003345">
    <property type="protein sequence ID" value="AFM04197.1"/>
    <property type="molecule type" value="Genomic_DNA"/>
</dbReference>
<evidence type="ECO:0000256" key="1">
    <source>
        <dbReference type="SAM" id="MobiDB-lite"/>
    </source>
</evidence>
<keyword evidence="4" id="KW-1185">Reference proteome</keyword>
<keyword evidence="2" id="KW-1133">Transmembrane helix</keyword>
<gene>
    <name evidence="3" type="ordered locus">Fleli_1799</name>
</gene>
<feature type="region of interest" description="Disordered" evidence="1">
    <location>
        <begin position="1"/>
        <end position="22"/>
    </location>
</feature>
<sequence>MFDRPEERNPRNTGRVNNKTENIVSEDSKNKNLYIIIGVLGIILLIAGGIFIFNLGKNSNSKPYSSSESEIAITENTVLPSKIQEIPFQELVGEYTGSINNKIITVNIFLEGTKKRYTYSENKRLSYMLFHFPATNDINFHKPKEGLAEFRAFKEGNTIILRSPNVELLKTK</sequence>
<protein>
    <submittedName>
        <fullName evidence="3">Uncharacterized protein</fullName>
    </submittedName>
</protein>
<organism evidence="3 4">
    <name type="scientific">Bernardetia litoralis (strain ATCC 23117 / DSM 6794 / NBRC 15988 / NCIMB 1366 / Fx l1 / Sio-4)</name>
    <name type="common">Flexibacter litoralis</name>
    <dbReference type="NCBI Taxonomy" id="880071"/>
    <lineage>
        <taxon>Bacteria</taxon>
        <taxon>Pseudomonadati</taxon>
        <taxon>Bacteroidota</taxon>
        <taxon>Cytophagia</taxon>
        <taxon>Cytophagales</taxon>
        <taxon>Bernardetiaceae</taxon>
        <taxon>Bernardetia</taxon>
    </lineage>
</organism>
<dbReference type="HOGENOM" id="CLU_1553036_0_0_10"/>
<feature type="compositionally biased region" description="Polar residues" evidence="1">
    <location>
        <begin position="11"/>
        <end position="22"/>
    </location>
</feature>
<feature type="transmembrane region" description="Helical" evidence="2">
    <location>
        <begin position="33"/>
        <end position="55"/>
    </location>
</feature>
<evidence type="ECO:0000256" key="2">
    <source>
        <dbReference type="SAM" id="Phobius"/>
    </source>
</evidence>
<dbReference type="AlphaFoldDB" id="I4AJR2"/>